<dbReference type="InterPro" id="IPR038718">
    <property type="entry name" value="SNF2-like_sf"/>
</dbReference>
<dbReference type="Proteomes" id="UP000765509">
    <property type="component" value="Unassembled WGS sequence"/>
</dbReference>
<evidence type="ECO:0000256" key="2">
    <source>
        <dbReference type="ARBA" id="ARBA00022840"/>
    </source>
</evidence>
<evidence type="ECO:0000313" key="5">
    <source>
        <dbReference type="Proteomes" id="UP000765509"/>
    </source>
</evidence>
<dbReference type="Gene3D" id="3.40.50.10810">
    <property type="entry name" value="Tandem AAA-ATPase domain"/>
    <property type="match status" value="1"/>
</dbReference>
<comment type="caution">
    <text evidence="4">The sequence shown here is derived from an EMBL/GenBank/DDBJ whole genome shotgun (WGS) entry which is preliminary data.</text>
</comment>
<dbReference type="EMBL" id="AVOT02003475">
    <property type="protein sequence ID" value="MBW0473646.1"/>
    <property type="molecule type" value="Genomic_DNA"/>
</dbReference>
<dbReference type="AlphaFoldDB" id="A0A9Q3BZJ8"/>
<evidence type="ECO:0000256" key="1">
    <source>
        <dbReference type="ARBA" id="ARBA00022741"/>
    </source>
</evidence>
<evidence type="ECO:0000259" key="3">
    <source>
        <dbReference type="Pfam" id="PF00176"/>
    </source>
</evidence>
<protein>
    <recommendedName>
        <fullName evidence="3">SNF2 N-terminal domain-containing protein</fullName>
    </recommendedName>
</protein>
<keyword evidence="5" id="KW-1185">Reference proteome</keyword>
<name>A0A9Q3BZJ8_9BASI</name>
<organism evidence="4 5">
    <name type="scientific">Austropuccinia psidii MF-1</name>
    <dbReference type="NCBI Taxonomy" id="1389203"/>
    <lineage>
        <taxon>Eukaryota</taxon>
        <taxon>Fungi</taxon>
        <taxon>Dikarya</taxon>
        <taxon>Basidiomycota</taxon>
        <taxon>Pucciniomycotina</taxon>
        <taxon>Pucciniomycetes</taxon>
        <taxon>Pucciniales</taxon>
        <taxon>Sphaerophragmiaceae</taxon>
        <taxon>Austropuccinia</taxon>
    </lineage>
</organism>
<keyword evidence="2" id="KW-0067">ATP-binding</keyword>
<keyword evidence="1" id="KW-0547">Nucleotide-binding</keyword>
<dbReference type="GO" id="GO:0005524">
    <property type="term" value="F:ATP binding"/>
    <property type="evidence" value="ECO:0007669"/>
    <property type="project" value="InterPro"/>
</dbReference>
<feature type="domain" description="SNF2 N-terminal" evidence="3">
    <location>
        <begin position="31"/>
        <end position="97"/>
    </location>
</feature>
<proteinExistence type="predicted"/>
<evidence type="ECO:0000313" key="4">
    <source>
        <dbReference type="EMBL" id="MBW0473646.1"/>
    </source>
</evidence>
<sequence length="101" mass="11213">MQNPPITFGSTFNARHIIKNKVVSSFEYLLANAPLGGLLTDDIRLGITIKAISFICTIKEQLITNPQRSTLTIIIFSTCLITNWKLEISKNSQAGEMQANM</sequence>
<accession>A0A9Q3BZJ8</accession>
<gene>
    <name evidence="4" type="ORF">O181_013361</name>
</gene>
<dbReference type="InterPro" id="IPR000330">
    <property type="entry name" value="SNF2_N"/>
</dbReference>
<reference evidence="4" key="1">
    <citation type="submission" date="2021-03" db="EMBL/GenBank/DDBJ databases">
        <title>Draft genome sequence of rust myrtle Austropuccinia psidii MF-1, a brazilian biotype.</title>
        <authorList>
            <person name="Quecine M.C."/>
            <person name="Pachon D.M.R."/>
            <person name="Bonatelli M.L."/>
            <person name="Correr F.H."/>
            <person name="Franceschini L.M."/>
            <person name="Leite T.F."/>
            <person name="Margarido G.R.A."/>
            <person name="Almeida C.A."/>
            <person name="Ferrarezi J.A."/>
            <person name="Labate C.A."/>
        </authorList>
    </citation>
    <scope>NUCLEOTIDE SEQUENCE</scope>
    <source>
        <strain evidence="4">MF-1</strain>
    </source>
</reference>
<dbReference type="Pfam" id="PF00176">
    <property type="entry name" value="SNF2-rel_dom"/>
    <property type="match status" value="1"/>
</dbReference>
<dbReference type="OrthoDB" id="3270319at2759"/>